<dbReference type="RefSeq" id="WP_353303988.1">
    <property type="nucleotide sequence ID" value="NZ_BAABWN010000012.1"/>
</dbReference>
<evidence type="ECO:0008006" key="3">
    <source>
        <dbReference type="Google" id="ProtNLM"/>
    </source>
</evidence>
<comment type="caution">
    <text evidence="1">The sequence shown here is derived from an EMBL/GenBank/DDBJ whole genome shotgun (WGS) entry which is preliminary data.</text>
</comment>
<keyword evidence="2" id="KW-1185">Reference proteome</keyword>
<proteinExistence type="predicted"/>
<reference evidence="1 2" key="1">
    <citation type="submission" date="2024-04" db="EMBL/GenBank/DDBJ databases">
        <title>Draft genome sequence of Sessilibacter corallicola NBRC 116591.</title>
        <authorList>
            <person name="Miyakawa T."/>
            <person name="Kusuya Y."/>
            <person name="Miura T."/>
        </authorList>
    </citation>
    <scope>NUCLEOTIDE SEQUENCE [LARGE SCALE GENOMIC DNA]</scope>
    <source>
        <strain evidence="1 2">KU-00831-HH</strain>
    </source>
</reference>
<dbReference type="Proteomes" id="UP001465153">
    <property type="component" value="Unassembled WGS sequence"/>
</dbReference>
<dbReference type="Pfam" id="PF14412">
    <property type="entry name" value="AHH"/>
    <property type="match status" value="1"/>
</dbReference>
<gene>
    <name evidence="1" type="ORF">NBRC116591_32850</name>
</gene>
<accession>A0ABQ0ACU6</accession>
<evidence type="ECO:0000313" key="1">
    <source>
        <dbReference type="EMBL" id="GAA6169474.1"/>
    </source>
</evidence>
<dbReference type="EMBL" id="BAABWN010000012">
    <property type="protein sequence ID" value="GAA6169474.1"/>
    <property type="molecule type" value="Genomic_DNA"/>
</dbReference>
<name>A0ABQ0ACU6_9GAMM</name>
<protein>
    <recommendedName>
        <fullName evidence="3">HNH endonuclease</fullName>
    </recommendedName>
</protein>
<organism evidence="1 2">
    <name type="scientific">Sessilibacter corallicola</name>
    <dbReference type="NCBI Taxonomy" id="2904075"/>
    <lineage>
        <taxon>Bacteria</taxon>
        <taxon>Pseudomonadati</taxon>
        <taxon>Pseudomonadota</taxon>
        <taxon>Gammaproteobacteria</taxon>
        <taxon>Cellvibrionales</taxon>
        <taxon>Cellvibrionaceae</taxon>
        <taxon>Sessilibacter</taxon>
    </lineage>
</organism>
<dbReference type="InterPro" id="IPR032871">
    <property type="entry name" value="AHH_dom_containing"/>
</dbReference>
<evidence type="ECO:0000313" key="2">
    <source>
        <dbReference type="Proteomes" id="UP001465153"/>
    </source>
</evidence>
<sequence length="251" mass="28228">MRKPQPRTLLGHVGRQFLRAANNADTRDSKQVSLLYSHLKVVAQLEDRIASASLKQYRAKAAQMSPKELSNEKGKSSTLRRNMKHGGITTPRYCHAHHIVPSNEYLAYPARIVLITHNIRINDEINGVALPSSQKVIDNNLVSPSHKIRVPHLNLGKDSYIEGWVNEKIKPDLAPTKEAVEFQLRLMQFRMETGSHPLFITEQSGDYRNLSDQTLIDLDEEGIQALEYDDDGQKTAKFLAANPQLRVSASG</sequence>